<feature type="coiled-coil region" evidence="1">
    <location>
        <begin position="57"/>
        <end position="84"/>
    </location>
</feature>
<keyword evidence="3" id="KW-1185">Reference proteome</keyword>
<protein>
    <submittedName>
        <fullName evidence="2">Uncharacterized protein</fullName>
    </submittedName>
</protein>
<name>A0A7W9PFQ0_9NOCA</name>
<keyword evidence="1" id="KW-0175">Coiled coil</keyword>
<accession>A0A7W9PFQ0</accession>
<evidence type="ECO:0000313" key="3">
    <source>
        <dbReference type="Proteomes" id="UP000540412"/>
    </source>
</evidence>
<proteinExistence type="predicted"/>
<comment type="caution">
    <text evidence="2">The sequence shown here is derived from an EMBL/GenBank/DDBJ whole genome shotgun (WGS) entry which is preliminary data.</text>
</comment>
<evidence type="ECO:0000313" key="2">
    <source>
        <dbReference type="EMBL" id="MBB5915252.1"/>
    </source>
</evidence>
<reference evidence="2 3" key="1">
    <citation type="submission" date="2020-08" db="EMBL/GenBank/DDBJ databases">
        <title>Sequencing the genomes of 1000 actinobacteria strains.</title>
        <authorList>
            <person name="Klenk H.-P."/>
        </authorList>
    </citation>
    <scope>NUCLEOTIDE SEQUENCE [LARGE SCALE GENOMIC DNA]</scope>
    <source>
        <strain evidence="2 3">DSM 43582</strain>
    </source>
</reference>
<gene>
    <name evidence="2" type="ORF">BJY24_004119</name>
</gene>
<evidence type="ECO:0000256" key="1">
    <source>
        <dbReference type="SAM" id="Coils"/>
    </source>
</evidence>
<organism evidence="2 3">
    <name type="scientific">Nocardia transvalensis</name>
    <dbReference type="NCBI Taxonomy" id="37333"/>
    <lineage>
        <taxon>Bacteria</taxon>
        <taxon>Bacillati</taxon>
        <taxon>Actinomycetota</taxon>
        <taxon>Actinomycetes</taxon>
        <taxon>Mycobacteriales</taxon>
        <taxon>Nocardiaceae</taxon>
        <taxon>Nocardia</taxon>
    </lineage>
</organism>
<sequence>MNHIPGPLPLPKQAALFLNARGRVADARRELGDAVDWLHESWDPGEGRLPAVAAAARSAAQRKIAAAKALLDEAAGELDAANDHYRAQRRARDAQRVPPDRVCDRDATHCVEGYSPRDGSLYGSLDLMVFACDEHHDIARTQWLTGLTAHSQPVSPDLPPRTCGVTTDWRAVRAERQEAQP</sequence>
<dbReference type="Proteomes" id="UP000540412">
    <property type="component" value="Unassembled WGS sequence"/>
</dbReference>
<dbReference type="AlphaFoldDB" id="A0A7W9PFQ0"/>
<dbReference type="EMBL" id="JACHIT010000001">
    <property type="protein sequence ID" value="MBB5915252.1"/>
    <property type="molecule type" value="Genomic_DNA"/>
</dbReference>
<dbReference type="RefSeq" id="WP_040746971.1">
    <property type="nucleotide sequence ID" value="NZ_JACHIT010000001.1"/>
</dbReference>